<sequence length="399" mass="44578">MKKKITIFDSESTGHHLEYVQHIAQYVCENSLPYDVTLVVHPEVAASVRQHFSSPSLSIQGIAPKIISRIETSSSLWRRSLYEWAVARRWAEQSNAQHLVLLTLNWFQLGLVSPRAFQAGFTVSGILFSPYPRWRPAANGGMDRLRNWIKRLRKKGLLWLMMRNPNIASVHILNDPEAAEHLNRAVDPHGRFTSLPDPVPSLPKSEKPTSVYDTYSISPNRTLFLFFGTISKRKGIIETLKAMQMLSEQEQRRGALLLLGRLKEGQESPIGEHLRKLQAKSNLEVRTDFRFVAPEELSDALHSADVILAPYQRTEGSSGVIGHAARAHCPVIGPKDGLIGTLIRSYQLGATAEVTQPALLSQAIAEAIEGKVSIAPHLANQYVSERSPYKFASKIVTLE</sequence>
<comment type="caution">
    <text evidence="2">The sequence shown here is derived from an EMBL/GenBank/DDBJ whole genome shotgun (WGS) entry which is preliminary data.</text>
</comment>
<evidence type="ECO:0000313" key="3">
    <source>
        <dbReference type="Proteomes" id="UP000221024"/>
    </source>
</evidence>
<proteinExistence type="predicted"/>
<evidence type="ECO:0000313" key="2">
    <source>
        <dbReference type="EMBL" id="PEN08393.1"/>
    </source>
</evidence>
<dbReference type="Pfam" id="PF00534">
    <property type="entry name" value="Glycos_transf_1"/>
    <property type="match status" value="1"/>
</dbReference>
<dbReference type="Gene3D" id="3.40.50.2000">
    <property type="entry name" value="Glycogen Phosphorylase B"/>
    <property type="match status" value="1"/>
</dbReference>
<evidence type="ECO:0000259" key="1">
    <source>
        <dbReference type="Pfam" id="PF00534"/>
    </source>
</evidence>
<protein>
    <recommendedName>
        <fullName evidence="1">Glycosyl transferase family 1 domain-containing protein</fullName>
    </recommendedName>
</protein>
<dbReference type="GO" id="GO:0016757">
    <property type="term" value="F:glycosyltransferase activity"/>
    <property type="evidence" value="ECO:0007669"/>
    <property type="project" value="InterPro"/>
</dbReference>
<dbReference type="OrthoDB" id="919017at2"/>
<keyword evidence="3" id="KW-1185">Reference proteome</keyword>
<dbReference type="AlphaFoldDB" id="A0A2H3NZF1"/>
<dbReference type="EMBL" id="PDEP01000003">
    <property type="protein sequence ID" value="PEN08393.1"/>
    <property type="molecule type" value="Genomic_DNA"/>
</dbReference>
<dbReference type="SUPFAM" id="SSF53756">
    <property type="entry name" value="UDP-Glycosyltransferase/glycogen phosphorylase"/>
    <property type="match status" value="1"/>
</dbReference>
<name>A0A2H3NZF1_9BACT</name>
<feature type="domain" description="Glycosyl transferase family 1" evidence="1">
    <location>
        <begin position="219"/>
        <end position="371"/>
    </location>
</feature>
<accession>A0A2H3NZF1</accession>
<organism evidence="2 3">
    <name type="scientific">Longimonas halophila</name>
    <dbReference type="NCBI Taxonomy" id="1469170"/>
    <lineage>
        <taxon>Bacteria</taxon>
        <taxon>Pseudomonadati</taxon>
        <taxon>Rhodothermota</taxon>
        <taxon>Rhodothermia</taxon>
        <taxon>Rhodothermales</taxon>
        <taxon>Salisaetaceae</taxon>
        <taxon>Longimonas</taxon>
    </lineage>
</organism>
<dbReference type="InterPro" id="IPR001296">
    <property type="entry name" value="Glyco_trans_1"/>
</dbReference>
<gene>
    <name evidence="2" type="ORF">CRI93_04575</name>
</gene>
<reference evidence="2 3" key="1">
    <citation type="submission" date="2017-10" db="EMBL/GenBank/DDBJ databases">
        <title>Draft genome of Longimonas halophila.</title>
        <authorList>
            <person name="Goh K.M."/>
            <person name="Shamsir M.S."/>
            <person name="Lim S.W."/>
        </authorList>
    </citation>
    <scope>NUCLEOTIDE SEQUENCE [LARGE SCALE GENOMIC DNA]</scope>
    <source>
        <strain evidence="2 3">KCTC 42399</strain>
    </source>
</reference>
<dbReference type="Proteomes" id="UP000221024">
    <property type="component" value="Unassembled WGS sequence"/>
</dbReference>